<gene>
    <name evidence="2" type="ORF">DCMF_04090</name>
</gene>
<evidence type="ECO:0000313" key="3">
    <source>
        <dbReference type="Proteomes" id="UP000323521"/>
    </source>
</evidence>
<dbReference type="KEGG" id="fwa:DCMF_04090"/>
<dbReference type="Proteomes" id="UP000323521">
    <property type="component" value="Chromosome"/>
</dbReference>
<keyword evidence="1" id="KW-0472">Membrane</keyword>
<evidence type="ECO:0000256" key="1">
    <source>
        <dbReference type="SAM" id="Phobius"/>
    </source>
</evidence>
<accession>A0A3G1KNM7</accession>
<dbReference type="RefSeq" id="WP_148133253.1">
    <property type="nucleotide sequence ID" value="NZ_CP017634.1"/>
</dbReference>
<keyword evidence="1" id="KW-1133">Transmembrane helix</keyword>
<protein>
    <submittedName>
        <fullName evidence="2">Uncharacterized protein</fullName>
    </submittedName>
</protein>
<evidence type="ECO:0000313" key="2">
    <source>
        <dbReference type="EMBL" id="ATW24074.1"/>
    </source>
</evidence>
<proteinExistence type="predicted"/>
<name>A0A3G1KNM7_FORW1</name>
<keyword evidence="3" id="KW-1185">Reference proteome</keyword>
<organism evidence="2 3">
    <name type="scientific">Formimonas warabiya</name>
    <dbReference type="NCBI Taxonomy" id="1761012"/>
    <lineage>
        <taxon>Bacteria</taxon>
        <taxon>Bacillati</taxon>
        <taxon>Bacillota</taxon>
        <taxon>Clostridia</taxon>
        <taxon>Eubacteriales</taxon>
        <taxon>Peptococcaceae</taxon>
        <taxon>Candidatus Formimonas</taxon>
    </lineage>
</organism>
<dbReference type="EMBL" id="CP017634">
    <property type="protein sequence ID" value="ATW24074.1"/>
    <property type="molecule type" value="Genomic_DNA"/>
</dbReference>
<feature type="transmembrane region" description="Helical" evidence="1">
    <location>
        <begin position="13"/>
        <end position="35"/>
    </location>
</feature>
<keyword evidence="1" id="KW-0812">Transmembrane</keyword>
<sequence>MILITVTHTKEKLILLLKLLLLIMLLGLFVPKLFVILSDAGSLHRWAEKEQLPPEPMRVEQAAPAEDDNSLWTLIVNSFK</sequence>
<reference evidence="2 3" key="1">
    <citation type="submission" date="2016-10" db="EMBL/GenBank/DDBJ databases">
        <title>Complete Genome Sequence of Peptococcaceae strain DCMF.</title>
        <authorList>
            <person name="Edwards R.J."/>
            <person name="Holland S.I."/>
            <person name="Deshpande N.P."/>
            <person name="Wong Y.K."/>
            <person name="Ertan H."/>
            <person name="Manefield M."/>
            <person name="Russell T.L."/>
            <person name="Lee M.J."/>
        </authorList>
    </citation>
    <scope>NUCLEOTIDE SEQUENCE [LARGE SCALE GENOMIC DNA]</scope>
    <source>
        <strain evidence="2 3">DCMF</strain>
    </source>
</reference>
<dbReference type="OrthoDB" id="9907486at2"/>
<dbReference type="AlphaFoldDB" id="A0A3G1KNM7"/>